<dbReference type="SUPFAM" id="SSF48403">
    <property type="entry name" value="Ankyrin repeat"/>
    <property type="match status" value="1"/>
</dbReference>
<dbReference type="GO" id="GO:0051480">
    <property type="term" value="P:regulation of cytosolic calcium ion concentration"/>
    <property type="evidence" value="ECO:0007669"/>
    <property type="project" value="TreeGrafter"/>
</dbReference>
<evidence type="ECO:0000256" key="8">
    <source>
        <dbReference type="ARBA" id="ARBA00023136"/>
    </source>
</evidence>
<reference evidence="14 15" key="1">
    <citation type="submission" date="2024-02" db="EMBL/GenBank/DDBJ databases">
        <title>Chromosome-scale genome assembly of the rough periwinkle Littorina saxatilis.</title>
        <authorList>
            <person name="De Jode A."/>
            <person name="Faria R."/>
            <person name="Formenti G."/>
            <person name="Sims Y."/>
            <person name="Smith T.P."/>
            <person name="Tracey A."/>
            <person name="Wood J.M.D."/>
            <person name="Zagrodzka Z.B."/>
            <person name="Johannesson K."/>
            <person name="Butlin R.K."/>
            <person name="Leder E.H."/>
        </authorList>
    </citation>
    <scope>NUCLEOTIDE SEQUENCE [LARGE SCALE GENOMIC DNA]</scope>
    <source>
        <strain evidence="14">Snail1</strain>
        <tissue evidence="14">Muscle</tissue>
    </source>
</reference>
<feature type="transmembrane region" description="Helical" evidence="12">
    <location>
        <begin position="535"/>
        <end position="554"/>
    </location>
</feature>
<keyword evidence="4" id="KW-0677">Repeat</keyword>
<evidence type="ECO:0000256" key="11">
    <source>
        <dbReference type="SAM" id="MobiDB-lite"/>
    </source>
</evidence>
<name>A0AAN9C042_9CAEN</name>
<keyword evidence="6 10" id="KW-0040">ANK repeat</keyword>
<feature type="transmembrane region" description="Helical" evidence="12">
    <location>
        <begin position="672"/>
        <end position="691"/>
    </location>
</feature>
<dbReference type="SMART" id="SM00248">
    <property type="entry name" value="ANK"/>
    <property type="match status" value="3"/>
</dbReference>
<dbReference type="InterPro" id="IPR002110">
    <property type="entry name" value="Ankyrin_rpt"/>
</dbReference>
<keyword evidence="9" id="KW-0407">Ion channel</keyword>
<dbReference type="PANTHER" id="PTHR10117:SF54">
    <property type="entry name" value="TRANSIENT RECEPTOR POTENTIAL-GAMMA PROTEIN"/>
    <property type="match status" value="1"/>
</dbReference>
<dbReference type="EMBL" id="JBAMIC010000001">
    <property type="protein sequence ID" value="KAK7114816.1"/>
    <property type="molecule type" value="Genomic_DNA"/>
</dbReference>
<feature type="transmembrane region" description="Helical" evidence="12">
    <location>
        <begin position="465"/>
        <end position="485"/>
    </location>
</feature>
<dbReference type="Pfam" id="PF00520">
    <property type="entry name" value="Ion_trans"/>
    <property type="match status" value="1"/>
</dbReference>
<feature type="repeat" description="ANK" evidence="10">
    <location>
        <begin position="133"/>
        <end position="165"/>
    </location>
</feature>
<dbReference type="Pfam" id="PF00023">
    <property type="entry name" value="Ank"/>
    <property type="match status" value="1"/>
</dbReference>
<dbReference type="InterPro" id="IPR005821">
    <property type="entry name" value="Ion_trans_dom"/>
</dbReference>
<dbReference type="GO" id="GO:0070679">
    <property type="term" value="F:inositol 1,4,5 trisphosphate binding"/>
    <property type="evidence" value="ECO:0007669"/>
    <property type="project" value="TreeGrafter"/>
</dbReference>
<evidence type="ECO:0000259" key="13">
    <source>
        <dbReference type="SMART" id="SM01420"/>
    </source>
</evidence>
<comment type="caution">
    <text evidence="14">The sequence shown here is derived from an EMBL/GenBank/DDBJ whole genome shotgun (WGS) entry which is preliminary data.</text>
</comment>
<feature type="transmembrane region" description="Helical" evidence="12">
    <location>
        <begin position="364"/>
        <end position="383"/>
    </location>
</feature>
<evidence type="ECO:0000256" key="2">
    <source>
        <dbReference type="ARBA" id="ARBA00022448"/>
    </source>
</evidence>
<evidence type="ECO:0000256" key="9">
    <source>
        <dbReference type="ARBA" id="ARBA00023303"/>
    </source>
</evidence>
<keyword evidence="7" id="KW-0406">Ion transport</keyword>
<proteinExistence type="predicted"/>
<dbReference type="Pfam" id="PF12796">
    <property type="entry name" value="Ank_2"/>
    <property type="match status" value="1"/>
</dbReference>
<keyword evidence="5 12" id="KW-1133">Transmembrane helix</keyword>
<feature type="domain" description="Transient receptor ion channel" evidence="13">
    <location>
        <begin position="168"/>
        <end position="230"/>
    </location>
</feature>
<gene>
    <name evidence="14" type="ORF">V1264_000808</name>
</gene>
<protein>
    <recommendedName>
        <fullName evidence="13">Transient receptor ion channel domain-containing protein</fullName>
    </recommendedName>
</protein>
<keyword evidence="3 12" id="KW-0812">Transmembrane</keyword>
<accession>A0AAN9C042</accession>
<evidence type="ECO:0000256" key="1">
    <source>
        <dbReference type="ARBA" id="ARBA00004141"/>
    </source>
</evidence>
<dbReference type="InterPro" id="IPR036770">
    <property type="entry name" value="Ankyrin_rpt-contain_sf"/>
</dbReference>
<dbReference type="PRINTS" id="PR01097">
    <property type="entry name" value="TRNSRECEPTRP"/>
</dbReference>
<evidence type="ECO:0000256" key="12">
    <source>
        <dbReference type="SAM" id="Phobius"/>
    </source>
</evidence>
<comment type="subcellular location">
    <subcellularLocation>
        <location evidence="1">Membrane</location>
        <topology evidence="1">Multi-pass membrane protein</topology>
    </subcellularLocation>
</comment>
<dbReference type="PROSITE" id="PS50088">
    <property type="entry name" value="ANK_REPEAT"/>
    <property type="match status" value="2"/>
</dbReference>
<sequence>MLLSLNQSGEPNSASTDEELSFLHAVEFSDVTTCTQLLEECPSLNVDVIDALGRTALRLAVRNENTELVELLLELCNSENIQQAALQAISESHTAIAELILKHPAYLQICKKRMRMGDTDGFFKTEAESQFSADITPLNLAAQKNNFDIVKLLLLRGESIQKPDRFDCCCMECRNRMKFDQLRMANFRLNAYRGLASEAYISLSTDDPILTAFQLAKELRKLSYDEVHFKKEYKDLAGQLSDYVVKLLDRVWTQQELQIVLNRKVTSSGHDDGQLDKSENLARLKMALENREKKFVAHSSVQQHLLKIWHRGLHKMDTYPKYTRVLFLLALSVVYPFIIMAYFVKPDWKVSKLAKQPLVKFLGHTSSFFFLLLLIIVSATVSMDRVSNKITLKNQSSSIHTQYLAFRERLGPERVHFGEDFPLRPHNPTVPEILISIWVAGMVVLEMQKLGTTGLTLHFNDLYNVVEFCLLVVYIAALVLFHLTLHMSNLALEKLQGRNVTSLMQNQQQTYAYFYWLNTDRQEWRQSDPINLAEGLFALANIISFSRIFYLLPANETLGPMQISLRRMINDIIKFLLIGAMAVSGFMISLRNLFLWYGETLAVELRIANKSEDRVPYGIEESAATNFYNLRKQFITVFWWIYGRGQIKEALKIEAKYEASQLTESVGEFLAALYHVTIIIVLVNLLIAMMARSFEKILIDVDVEWKYARSLLYMEYISDCYVYPVPFNILQPPRDLIVWLVTCIRQKRKGDDQGLVPPGNRRLACAGDRCYLERVNYEANVPAASRKKSGVHQNVTATSSDERQTYREVIQTIVQRFIFDIQREEELNKGKLEEARYNICRTKQELLELINRRNKEASHLTTCLKAVSSELSTLTPPATPRRHHHSARKRLAFADED</sequence>
<dbReference type="GO" id="GO:0015279">
    <property type="term" value="F:store-operated calcium channel activity"/>
    <property type="evidence" value="ECO:0007669"/>
    <property type="project" value="TreeGrafter"/>
</dbReference>
<evidence type="ECO:0000313" key="15">
    <source>
        <dbReference type="Proteomes" id="UP001374579"/>
    </source>
</evidence>
<evidence type="ECO:0000313" key="14">
    <source>
        <dbReference type="EMBL" id="KAK7114816.1"/>
    </source>
</evidence>
<evidence type="ECO:0000256" key="7">
    <source>
        <dbReference type="ARBA" id="ARBA00023065"/>
    </source>
</evidence>
<keyword evidence="2" id="KW-0813">Transport</keyword>
<dbReference type="AlphaFoldDB" id="A0AAN9C042"/>
<dbReference type="Proteomes" id="UP001374579">
    <property type="component" value="Unassembled WGS sequence"/>
</dbReference>
<dbReference type="InterPro" id="IPR013555">
    <property type="entry name" value="TRP_dom"/>
</dbReference>
<evidence type="ECO:0000256" key="6">
    <source>
        <dbReference type="ARBA" id="ARBA00023043"/>
    </source>
</evidence>
<feature type="repeat" description="ANK" evidence="10">
    <location>
        <begin position="52"/>
        <end position="84"/>
    </location>
</feature>
<evidence type="ECO:0000256" key="10">
    <source>
        <dbReference type="PROSITE-ProRule" id="PRU00023"/>
    </source>
</evidence>
<dbReference type="SMART" id="SM01420">
    <property type="entry name" value="TRP_2"/>
    <property type="match status" value="1"/>
</dbReference>
<evidence type="ECO:0000256" key="3">
    <source>
        <dbReference type="ARBA" id="ARBA00022692"/>
    </source>
</evidence>
<organism evidence="14 15">
    <name type="scientific">Littorina saxatilis</name>
    <dbReference type="NCBI Taxonomy" id="31220"/>
    <lineage>
        <taxon>Eukaryota</taxon>
        <taxon>Metazoa</taxon>
        <taxon>Spiralia</taxon>
        <taxon>Lophotrochozoa</taxon>
        <taxon>Mollusca</taxon>
        <taxon>Gastropoda</taxon>
        <taxon>Caenogastropoda</taxon>
        <taxon>Littorinimorpha</taxon>
        <taxon>Littorinoidea</taxon>
        <taxon>Littorinidae</taxon>
        <taxon>Littorina</taxon>
    </lineage>
</organism>
<dbReference type="PROSITE" id="PS50297">
    <property type="entry name" value="ANK_REP_REGION"/>
    <property type="match status" value="2"/>
</dbReference>
<dbReference type="Gene3D" id="1.25.40.20">
    <property type="entry name" value="Ankyrin repeat-containing domain"/>
    <property type="match status" value="1"/>
</dbReference>
<dbReference type="GO" id="GO:0034703">
    <property type="term" value="C:cation channel complex"/>
    <property type="evidence" value="ECO:0007669"/>
    <property type="project" value="TreeGrafter"/>
</dbReference>
<evidence type="ECO:0000256" key="4">
    <source>
        <dbReference type="ARBA" id="ARBA00022737"/>
    </source>
</evidence>
<keyword evidence="8 12" id="KW-0472">Membrane</keyword>
<feature type="transmembrane region" description="Helical" evidence="12">
    <location>
        <begin position="575"/>
        <end position="597"/>
    </location>
</feature>
<feature type="compositionally biased region" description="Basic residues" evidence="11">
    <location>
        <begin position="880"/>
        <end position="891"/>
    </location>
</feature>
<dbReference type="InterPro" id="IPR002153">
    <property type="entry name" value="TRPC_channel"/>
</dbReference>
<evidence type="ECO:0000256" key="5">
    <source>
        <dbReference type="ARBA" id="ARBA00022989"/>
    </source>
</evidence>
<dbReference type="GO" id="GO:0005886">
    <property type="term" value="C:plasma membrane"/>
    <property type="evidence" value="ECO:0007669"/>
    <property type="project" value="TreeGrafter"/>
</dbReference>
<keyword evidence="15" id="KW-1185">Reference proteome</keyword>
<feature type="transmembrane region" description="Helical" evidence="12">
    <location>
        <begin position="325"/>
        <end position="344"/>
    </location>
</feature>
<dbReference type="Pfam" id="PF08344">
    <property type="entry name" value="TRP_2"/>
    <property type="match status" value="1"/>
</dbReference>
<dbReference type="PANTHER" id="PTHR10117">
    <property type="entry name" value="TRANSIENT RECEPTOR POTENTIAL CHANNEL"/>
    <property type="match status" value="1"/>
</dbReference>
<feature type="region of interest" description="Disordered" evidence="11">
    <location>
        <begin position="871"/>
        <end position="897"/>
    </location>
</feature>